<dbReference type="InterPro" id="IPR005119">
    <property type="entry name" value="LysR_subst-bd"/>
</dbReference>
<dbReference type="Gene3D" id="1.10.10.10">
    <property type="entry name" value="Winged helix-like DNA-binding domain superfamily/Winged helix DNA-binding domain"/>
    <property type="match status" value="1"/>
</dbReference>
<dbReference type="Pfam" id="PF00126">
    <property type="entry name" value="HTH_1"/>
    <property type="match status" value="1"/>
</dbReference>
<proteinExistence type="inferred from homology"/>
<gene>
    <name evidence="6" type="ORF">ACFSKO_09555</name>
</gene>
<dbReference type="InterPro" id="IPR036388">
    <property type="entry name" value="WH-like_DNA-bd_sf"/>
</dbReference>
<evidence type="ECO:0000256" key="2">
    <source>
        <dbReference type="ARBA" id="ARBA00023015"/>
    </source>
</evidence>
<keyword evidence="4" id="KW-0804">Transcription</keyword>
<dbReference type="RefSeq" id="WP_380250873.1">
    <property type="nucleotide sequence ID" value="NZ_JBHUII010000004.1"/>
</dbReference>
<dbReference type="SUPFAM" id="SSF53850">
    <property type="entry name" value="Periplasmic binding protein-like II"/>
    <property type="match status" value="1"/>
</dbReference>
<evidence type="ECO:0000256" key="4">
    <source>
        <dbReference type="ARBA" id="ARBA00023163"/>
    </source>
</evidence>
<feature type="domain" description="HTH lysR-type" evidence="5">
    <location>
        <begin position="1"/>
        <end position="58"/>
    </location>
</feature>
<dbReference type="PANTHER" id="PTHR30126:SF88">
    <property type="entry name" value="TRANSCRIPTIONAL REGULATOR-RELATED"/>
    <property type="match status" value="1"/>
</dbReference>
<dbReference type="InterPro" id="IPR036390">
    <property type="entry name" value="WH_DNA-bd_sf"/>
</dbReference>
<dbReference type="Gene3D" id="3.40.190.290">
    <property type="match status" value="1"/>
</dbReference>
<dbReference type="EMBL" id="JBHUII010000004">
    <property type="protein sequence ID" value="MFD2205857.1"/>
    <property type="molecule type" value="Genomic_DNA"/>
</dbReference>
<dbReference type="Proteomes" id="UP001597294">
    <property type="component" value="Unassembled WGS sequence"/>
</dbReference>
<dbReference type="PROSITE" id="PS50931">
    <property type="entry name" value="HTH_LYSR"/>
    <property type="match status" value="1"/>
</dbReference>
<comment type="caution">
    <text evidence="6">The sequence shown here is derived from an EMBL/GenBank/DDBJ whole genome shotgun (WGS) entry which is preliminary data.</text>
</comment>
<accession>A0ABW5BIA1</accession>
<comment type="similarity">
    <text evidence="1">Belongs to the LysR transcriptional regulatory family.</text>
</comment>
<evidence type="ECO:0000259" key="5">
    <source>
        <dbReference type="PROSITE" id="PS50931"/>
    </source>
</evidence>
<evidence type="ECO:0000256" key="1">
    <source>
        <dbReference type="ARBA" id="ARBA00009437"/>
    </source>
</evidence>
<dbReference type="Pfam" id="PF03466">
    <property type="entry name" value="LysR_substrate"/>
    <property type="match status" value="1"/>
</dbReference>
<sequence length="293" mass="32561">MTLDQLKALCAVVDCGGFRAASESLHKSQSAISIAIKNLEQELQICLFERDGYRPLLTTRGKVIAQKARAVLSQTRGISDLAHHYAQGIEPELRIVVSELIDMQMVLDALSTVRERFSGTRLTLLVENFNAPLELIEDNLADIAIGGDALRDRIDPTLFTKLPTVSLMPVVSNTSEYAQNAIKITTVDMDGSTQVVVSDRSRNRDEKNYGVLETTVPWRVNDFLTKKQIILSGLGWGRLPMHMICEELKTGRLVALSSSDFGPVEVETFMARTRSHPFGPVAEAFWELMVKKV</sequence>
<evidence type="ECO:0000256" key="3">
    <source>
        <dbReference type="ARBA" id="ARBA00023125"/>
    </source>
</evidence>
<evidence type="ECO:0000313" key="6">
    <source>
        <dbReference type="EMBL" id="MFD2205857.1"/>
    </source>
</evidence>
<dbReference type="SUPFAM" id="SSF46785">
    <property type="entry name" value="Winged helix' DNA-binding domain"/>
    <property type="match status" value="1"/>
</dbReference>
<dbReference type="InterPro" id="IPR000847">
    <property type="entry name" value="LysR_HTH_N"/>
</dbReference>
<dbReference type="PRINTS" id="PR00039">
    <property type="entry name" value="HTHLYSR"/>
</dbReference>
<dbReference type="PANTHER" id="PTHR30126">
    <property type="entry name" value="HTH-TYPE TRANSCRIPTIONAL REGULATOR"/>
    <property type="match status" value="1"/>
</dbReference>
<reference evidence="7" key="1">
    <citation type="journal article" date="2019" name="Int. J. Syst. Evol. Microbiol.">
        <title>The Global Catalogue of Microorganisms (GCM) 10K type strain sequencing project: providing services to taxonomists for standard genome sequencing and annotation.</title>
        <authorList>
            <consortium name="The Broad Institute Genomics Platform"/>
            <consortium name="The Broad Institute Genome Sequencing Center for Infectious Disease"/>
            <person name="Wu L."/>
            <person name="Ma J."/>
        </authorList>
    </citation>
    <scope>NUCLEOTIDE SEQUENCE [LARGE SCALE GENOMIC DNA]</scope>
    <source>
        <strain evidence="7">CGMCC 4.7192</strain>
    </source>
</reference>
<evidence type="ECO:0000313" key="7">
    <source>
        <dbReference type="Proteomes" id="UP001597294"/>
    </source>
</evidence>
<keyword evidence="7" id="KW-1185">Reference proteome</keyword>
<keyword evidence="3" id="KW-0238">DNA-binding</keyword>
<keyword evidence="2" id="KW-0805">Transcription regulation</keyword>
<dbReference type="CDD" id="cd05466">
    <property type="entry name" value="PBP2_LTTR_substrate"/>
    <property type="match status" value="1"/>
</dbReference>
<protein>
    <submittedName>
        <fullName evidence="6">LysR family transcriptional regulator</fullName>
    </submittedName>
</protein>
<name>A0ABW5BIA1_9PROT</name>
<organism evidence="6 7">
    <name type="scientific">Kiloniella antarctica</name>
    <dbReference type="NCBI Taxonomy" id="1550907"/>
    <lineage>
        <taxon>Bacteria</taxon>
        <taxon>Pseudomonadati</taxon>
        <taxon>Pseudomonadota</taxon>
        <taxon>Alphaproteobacteria</taxon>
        <taxon>Rhodospirillales</taxon>
        <taxon>Kiloniellaceae</taxon>
        <taxon>Kiloniella</taxon>
    </lineage>
</organism>